<sequence>MQCIAILSTSSVLIVKRCIVKDYQLASHAKNAVLILLCFLLNGSSNGISIN</sequence>
<accession>A0A0E9U450</accession>
<dbReference type="EMBL" id="GBXM01048637">
    <property type="protein sequence ID" value="JAH59940.1"/>
    <property type="molecule type" value="Transcribed_RNA"/>
</dbReference>
<dbReference type="AlphaFoldDB" id="A0A0E9U450"/>
<organism evidence="1">
    <name type="scientific">Anguilla anguilla</name>
    <name type="common">European freshwater eel</name>
    <name type="synonym">Muraena anguilla</name>
    <dbReference type="NCBI Taxonomy" id="7936"/>
    <lineage>
        <taxon>Eukaryota</taxon>
        <taxon>Metazoa</taxon>
        <taxon>Chordata</taxon>
        <taxon>Craniata</taxon>
        <taxon>Vertebrata</taxon>
        <taxon>Euteleostomi</taxon>
        <taxon>Actinopterygii</taxon>
        <taxon>Neopterygii</taxon>
        <taxon>Teleostei</taxon>
        <taxon>Anguilliformes</taxon>
        <taxon>Anguillidae</taxon>
        <taxon>Anguilla</taxon>
    </lineage>
</organism>
<evidence type="ECO:0000313" key="1">
    <source>
        <dbReference type="EMBL" id="JAH59940.1"/>
    </source>
</evidence>
<name>A0A0E9U450_ANGAN</name>
<protein>
    <submittedName>
        <fullName evidence="1">Uncharacterized protein</fullName>
    </submittedName>
</protein>
<reference evidence="1" key="2">
    <citation type="journal article" date="2015" name="Fish Shellfish Immunol.">
        <title>Early steps in the European eel (Anguilla anguilla)-Vibrio vulnificus interaction in the gills: Role of the RtxA13 toxin.</title>
        <authorList>
            <person name="Callol A."/>
            <person name="Pajuelo D."/>
            <person name="Ebbesson L."/>
            <person name="Teles M."/>
            <person name="MacKenzie S."/>
            <person name="Amaro C."/>
        </authorList>
    </citation>
    <scope>NUCLEOTIDE SEQUENCE</scope>
</reference>
<reference evidence="1" key="1">
    <citation type="submission" date="2014-11" db="EMBL/GenBank/DDBJ databases">
        <authorList>
            <person name="Amaro Gonzalez C."/>
        </authorList>
    </citation>
    <scope>NUCLEOTIDE SEQUENCE</scope>
</reference>
<proteinExistence type="predicted"/>